<dbReference type="EMBL" id="CP029550">
    <property type="protein sequence ID" value="AWN41266.1"/>
    <property type="molecule type" value="Genomic_DNA"/>
</dbReference>
<dbReference type="RefSeq" id="WP_109890119.1">
    <property type="nucleotide sequence ID" value="NZ_CP029550.1"/>
</dbReference>
<reference evidence="2" key="1">
    <citation type="submission" date="2018-05" db="EMBL/GenBank/DDBJ databases">
        <title>Complete Genome Sequence of Methylobacterium sp. 17SD2-17.</title>
        <authorList>
            <person name="Srinivasan S."/>
        </authorList>
    </citation>
    <scope>NUCLEOTIDE SEQUENCE [LARGE SCALE GENOMIC DNA]</scope>
    <source>
        <strain evidence="2">17SD2-17</strain>
    </source>
</reference>
<gene>
    <name evidence="1" type="ORF">DK389_12970</name>
</gene>
<name>A0A2U8W7I0_9HYPH</name>
<proteinExistence type="predicted"/>
<dbReference type="AlphaFoldDB" id="A0A2U8W7I0"/>
<dbReference type="OrthoDB" id="8456152at2"/>
<evidence type="ECO:0000313" key="1">
    <source>
        <dbReference type="EMBL" id="AWN41266.1"/>
    </source>
</evidence>
<dbReference type="KEGG" id="mets:DK389_12970"/>
<protein>
    <submittedName>
        <fullName evidence="1">Uncharacterized protein</fullName>
    </submittedName>
</protein>
<accession>A0A2U8W7I0</accession>
<keyword evidence="2" id="KW-1185">Reference proteome</keyword>
<dbReference type="Proteomes" id="UP000245926">
    <property type="component" value="Chromosome"/>
</dbReference>
<evidence type="ECO:0000313" key="2">
    <source>
        <dbReference type="Proteomes" id="UP000245926"/>
    </source>
</evidence>
<sequence length="92" mass="9184">MTNPDSKTASRDGLVVAALGGLVAATVLLGALLPGHPAQGPASAAEPSGDVACLEWSDGCRVCQRLPEGPACSLPGIACTPEVFRCLRRAGG</sequence>
<organism evidence="1 2">
    <name type="scientific">Methylobacterium durans</name>
    <dbReference type="NCBI Taxonomy" id="2202825"/>
    <lineage>
        <taxon>Bacteria</taxon>
        <taxon>Pseudomonadati</taxon>
        <taxon>Pseudomonadota</taxon>
        <taxon>Alphaproteobacteria</taxon>
        <taxon>Hyphomicrobiales</taxon>
        <taxon>Methylobacteriaceae</taxon>
        <taxon>Methylobacterium</taxon>
    </lineage>
</organism>